<gene>
    <name evidence="2" type="ORF">acsn021_22230</name>
</gene>
<keyword evidence="3" id="KW-1185">Reference proteome</keyword>
<evidence type="ECO:0000259" key="1">
    <source>
        <dbReference type="Pfam" id="PF08818"/>
    </source>
</evidence>
<dbReference type="Pfam" id="PF08818">
    <property type="entry name" value="DUF1801"/>
    <property type="match status" value="1"/>
</dbReference>
<protein>
    <recommendedName>
        <fullName evidence="1">YdhG-like domain-containing protein</fullName>
    </recommendedName>
</protein>
<dbReference type="SUPFAM" id="SSF159888">
    <property type="entry name" value="YdhG-like"/>
    <property type="match status" value="1"/>
</dbReference>
<organism evidence="2 3">
    <name type="scientific">Anaerocolumna cellulosilytica</name>
    <dbReference type="NCBI Taxonomy" id="433286"/>
    <lineage>
        <taxon>Bacteria</taxon>
        <taxon>Bacillati</taxon>
        <taxon>Bacillota</taxon>
        <taxon>Clostridia</taxon>
        <taxon>Lachnospirales</taxon>
        <taxon>Lachnospiraceae</taxon>
        <taxon>Anaerocolumna</taxon>
    </lineage>
</organism>
<accession>A0A6S6QVP0</accession>
<dbReference type="Gene3D" id="3.90.1150.200">
    <property type="match status" value="1"/>
</dbReference>
<feature type="domain" description="YdhG-like" evidence="1">
    <location>
        <begin position="23"/>
        <end position="112"/>
    </location>
</feature>
<name>A0A6S6QVP0_9FIRM</name>
<dbReference type="RefSeq" id="WP_184089523.1">
    <property type="nucleotide sequence ID" value="NZ_AP023367.1"/>
</dbReference>
<dbReference type="AlphaFoldDB" id="A0A6S6QVP0"/>
<sequence length="130" mass="15068">MEENKITVKSIDEYIGQFPDDLQKKLMELKKVIQLAVPEATEKISYGMPTFYLYGNLVHFAAHQKHIGFYPGSSGIEAFMDRFEGYKVSKGTVQFPIDNPFPYDLITEIVRYRAIQNVAWAKEKKSKRKK</sequence>
<dbReference type="InterPro" id="IPR014922">
    <property type="entry name" value="YdhG-like"/>
</dbReference>
<evidence type="ECO:0000313" key="2">
    <source>
        <dbReference type="EMBL" id="BCJ94654.1"/>
    </source>
</evidence>
<proteinExistence type="predicted"/>
<dbReference type="KEGG" id="acel:acsn021_22230"/>
<dbReference type="EMBL" id="AP023367">
    <property type="protein sequence ID" value="BCJ94654.1"/>
    <property type="molecule type" value="Genomic_DNA"/>
</dbReference>
<dbReference type="Proteomes" id="UP000515561">
    <property type="component" value="Chromosome"/>
</dbReference>
<evidence type="ECO:0000313" key="3">
    <source>
        <dbReference type="Proteomes" id="UP000515561"/>
    </source>
</evidence>
<reference evidence="2 3" key="1">
    <citation type="journal article" date="2016" name="Int. J. Syst. Evol. Microbiol.">
        <title>Descriptions of Anaerotaenia torta gen. nov., sp. nov. and Anaerocolumna cellulosilytica gen. nov., sp. nov. isolated from a methanogenic reactor of cattle waste.</title>
        <authorList>
            <person name="Uek A."/>
            <person name="Ohtaki Y."/>
            <person name="Kaku N."/>
            <person name="Ueki K."/>
        </authorList>
    </citation>
    <scope>NUCLEOTIDE SEQUENCE [LARGE SCALE GENOMIC DNA]</scope>
    <source>
        <strain evidence="2 3">SN021</strain>
    </source>
</reference>